<accession>A0A653B4D5</accession>
<evidence type="ECO:0000313" key="1">
    <source>
        <dbReference type="EMBL" id="VDN63248.1"/>
    </source>
</evidence>
<reference evidence="1" key="1">
    <citation type="submission" date="2018-11" db="EMBL/GenBank/DDBJ databases">
        <authorList>
            <consortium name="Genoscope - CEA"/>
            <person name="William W."/>
        </authorList>
    </citation>
    <scope>NUCLEOTIDE SEQUENCE [LARGE SCALE GENOMIC DNA]</scope>
    <source>
        <strain evidence="1">T9AD</strain>
    </source>
</reference>
<dbReference type="EMBL" id="LR130779">
    <property type="protein sequence ID" value="VDN63248.1"/>
    <property type="molecule type" value="Genomic_DNA"/>
</dbReference>
<sequence length="221" mass="23845">MAKAPNLSLSQRLLLASQRMAPVAVKAALVQQLGAEQAAQLSPHMPPAQLRELIMTLPIEFLAEVTTHLDPRSILDTYLSLPDSLHLEVARRLCVIGAFATAARYAECLSPRQVKVLIYGIHDADQVLQIARHIVDIELIVQSLRSFSTSYLCKLTEAAAADANVALSARVLSGLSLPRQADICAHLAPAVLEPLLPLLLQANAALRELLPEPAQPVAELP</sequence>
<name>A0A653B4D5_ECTOL</name>
<dbReference type="OrthoDB" id="6842445at2"/>
<gene>
    <name evidence="1" type="ORF">POT9AD_2273</name>
</gene>
<dbReference type="AlphaFoldDB" id="A0A653B4D5"/>
<organism evidence="1">
    <name type="scientific">Ectopseudomonas oleovorans</name>
    <name type="common">Pseudomonas oleovorans</name>
    <dbReference type="NCBI Taxonomy" id="301"/>
    <lineage>
        <taxon>Bacteria</taxon>
        <taxon>Pseudomonadati</taxon>
        <taxon>Pseudomonadota</taxon>
        <taxon>Gammaproteobacteria</taxon>
        <taxon>Pseudomonadales</taxon>
        <taxon>Pseudomonadaceae</taxon>
        <taxon>Ectopseudomonas</taxon>
    </lineage>
</organism>
<proteinExistence type="predicted"/>
<protein>
    <submittedName>
        <fullName evidence="1">Uncharacterized protein</fullName>
    </submittedName>
</protein>